<sequence length="72" mass="8532">MKGVVTPEDRRLLNPLGREDLERNAALFLLKGMAACEVLFSRYQGCRLPTRGRPRPRKWRRKSSVWRRRLPI</sequence>
<proteinExistence type="predicted"/>
<accession>A0AAW2I870</accession>
<organism evidence="1">
    <name type="scientific">Sesamum radiatum</name>
    <name type="common">Black benniseed</name>
    <dbReference type="NCBI Taxonomy" id="300843"/>
    <lineage>
        <taxon>Eukaryota</taxon>
        <taxon>Viridiplantae</taxon>
        <taxon>Streptophyta</taxon>
        <taxon>Embryophyta</taxon>
        <taxon>Tracheophyta</taxon>
        <taxon>Spermatophyta</taxon>
        <taxon>Magnoliopsida</taxon>
        <taxon>eudicotyledons</taxon>
        <taxon>Gunneridae</taxon>
        <taxon>Pentapetalae</taxon>
        <taxon>asterids</taxon>
        <taxon>lamiids</taxon>
        <taxon>Lamiales</taxon>
        <taxon>Pedaliaceae</taxon>
        <taxon>Sesamum</taxon>
    </lineage>
</organism>
<dbReference type="AlphaFoldDB" id="A0AAW2I870"/>
<comment type="caution">
    <text evidence="1">The sequence shown here is derived from an EMBL/GenBank/DDBJ whole genome shotgun (WGS) entry which is preliminary data.</text>
</comment>
<gene>
    <name evidence="1" type="ORF">Sradi_7306000</name>
</gene>
<evidence type="ECO:0000313" key="1">
    <source>
        <dbReference type="EMBL" id="KAL0277991.1"/>
    </source>
</evidence>
<dbReference type="EMBL" id="JACGWJ010001686">
    <property type="protein sequence ID" value="KAL0277991.1"/>
    <property type="molecule type" value="Genomic_DNA"/>
</dbReference>
<protein>
    <submittedName>
        <fullName evidence="1">Uncharacterized protein</fullName>
    </submittedName>
</protein>
<reference evidence="1" key="2">
    <citation type="journal article" date="2024" name="Plant">
        <title>Genomic evolution and insights into agronomic trait innovations of Sesamum species.</title>
        <authorList>
            <person name="Miao H."/>
            <person name="Wang L."/>
            <person name="Qu L."/>
            <person name="Liu H."/>
            <person name="Sun Y."/>
            <person name="Le M."/>
            <person name="Wang Q."/>
            <person name="Wei S."/>
            <person name="Zheng Y."/>
            <person name="Lin W."/>
            <person name="Duan Y."/>
            <person name="Cao H."/>
            <person name="Xiong S."/>
            <person name="Wang X."/>
            <person name="Wei L."/>
            <person name="Li C."/>
            <person name="Ma Q."/>
            <person name="Ju M."/>
            <person name="Zhao R."/>
            <person name="Li G."/>
            <person name="Mu C."/>
            <person name="Tian Q."/>
            <person name="Mei H."/>
            <person name="Zhang T."/>
            <person name="Gao T."/>
            <person name="Zhang H."/>
        </authorList>
    </citation>
    <scope>NUCLEOTIDE SEQUENCE</scope>
    <source>
        <strain evidence="1">G02</strain>
    </source>
</reference>
<reference evidence="1" key="1">
    <citation type="submission" date="2020-06" db="EMBL/GenBank/DDBJ databases">
        <authorList>
            <person name="Li T."/>
            <person name="Hu X."/>
            <person name="Zhang T."/>
            <person name="Song X."/>
            <person name="Zhang H."/>
            <person name="Dai N."/>
            <person name="Sheng W."/>
            <person name="Hou X."/>
            <person name="Wei L."/>
        </authorList>
    </citation>
    <scope>NUCLEOTIDE SEQUENCE</scope>
    <source>
        <strain evidence="1">G02</strain>
        <tissue evidence="1">Leaf</tissue>
    </source>
</reference>
<name>A0AAW2I870_SESRA</name>